<sequence>RRVRRNNSIRNSDLACQVQEVSAAITSELIHELIHGIKLDSKPPSPPNEHEYWVNGSASIF</sequence>
<gene>
    <name evidence="1" type="ORF">AMORRO_LOCUS11203</name>
</gene>
<dbReference type="AlphaFoldDB" id="A0A9N9HEW1"/>
<evidence type="ECO:0000313" key="1">
    <source>
        <dbReference type="EMBL" id="CAG8680002.1"/>
    </source>
</evidence>
<evidence type="ECO:0000313" key="2">
    <source>
        <dbReference type="Proteomes" id="UP000789342"/>
    </source>
</evidence>
<comment type="caution">
    <text evidence="1">The sequence shown here is derived from an EMBL/GenBank/DDBJ whole genome shotgun (WGS) entry which is preliminary data.</text>
</comment>
<dbReference type="EMBL" id="CAJVPV010013742">
    <property type="protein sequence ID" value="CAG8680002.1"/>
    <property type="molecule type" value="Genomic_DNA"/>
</dbReference>
<feature type="non-terminal residue" evidence="1">
    <location>
        <position position="1"/>
    </location>
</feature>
<protein>
    <submittedName>
        <fullName evidence="1">16388_t:CDS:1</fullName>
    </submittedName>
</protein>
<proteinExistence type="predicted"/>
<organism evidence="1 2">
    <name type="scientific">Acaulospora morrowiae</name>
    <dbReference type="NCBI Taxonomy" id="94023"/>
    <lineage>
        <taxon>Eukaryota</taxon>
        <taxon>Fungi</taxon>
        <taxon>Fungi incertae sedis</taxon>
        <taxon>Mucoromycota</taxon>
        <taxon>Glomeromycotina</taxon>
        <taxon>Glomeromycetes</taxon>
        <taxon>Diversisporales</taxon>
        <taxon>Acaulosporaceae</taxon>
        <taxon>Acaulospora</taxon>
    </lineage>
</organism>
<accession>A0A9N9HEW1</accession>
<name>A0A9N9HEW1_9GLOM</name>
<dbReference type="Proteomes" id="UP000789342">
    <property type="component" value="Unassembled WGS sequence"/>
</dbReference>
<keyword evidence="2" id="KW-1185">Reference proteome</keyword>
<reference evidence="1" key="1">
    <citation type="submission" date="2021-06" db="EMBL/GenBank/DDBJ databases">
        <authorList>
            <person name="Kallberg Y."/>
            <person name="Tangrot J."/>
            <person name="Rosling A."/>
        </authorList>
    </citation>
    <scope>NUCLEOTIDE SEQUENCE</scope>
    <source>
        <strain evidence="1">CL551</strain>
    </source>
</reference>